<dbReference type="EMBL" id="JYNY01000401">
    <property type="protein sequence ID" value="KJJ84146.1"/>
    <property type="molecule type" value="Genomic_DNA"/>
</dbReference>
<name>A0A0F0CRL2_9BACT</name>
<organism evidence="1 2">
    <name type="scientific">Candidatus Omnitrophus magneticus</name>
    <dbReference type="NCBI Taxonomy" id="1609969"/>
    <lineage>
        <taxon>Bacteria</taxon>
        <taxon>Pseudomonadati</taxon>
        <taxon>Candidatus Omnitrophota</taxon>
        <taxon>Candidatus Omnitrophus</taxon>
    </lineage>
</organism>
<comment type="caution">
    <text evidence="1">The sequence shown here is derived from an EMBL/GenBank/DDBJ whole genome shotgun (WGS) entry which is preliminary data.</text>
</comment>
<dbReference type="InterPro" id="IPR027417">
    <property type="entry name" value="P-loop_NTPase"/>
</dbReference>
<dbReference type="SUPFAM" id="SSF52540">
    <property type="entry name" value="P-loop containing nucleoside triphosphate hydrolases"/>
    <property type="match status" value="1"/>
</dbReference>
<dbReference type="Pfam" id="PF13177">
    <property type="entry name" value="DNA_pol3_delta2"/>
    <property type="match status" value="1"/>
</dbReference>
<keyword evidence="2" id="KW-1185">Reference proteome</keyword>
<evidence type="ECO:0000313" key="1">
    <source>
        <dbReference type="EMBL" id="KJJ84146.1"/>
    </source>
</evidence>
<dbReference type="PANTHER" id="PTHR11669">
    <property type="entry name" value="REPLICATION FACTOR C / DNA POLYMERASE III GAMMA-TAU SUBUNIT"/>
    <property type="match status" value="1"/>
</dbReference>
<sequence>MKNIKGQNSARKFLENSVKTGRIANSYLFTGPSGVGKLFSAKRFLMAILCKEDMDIAGTCAVCSRVEKKIHPDILWVTPEKNKNIKIDEIRALKDRLSLKPFESVINAAIIEDAHMLRRESSNALLKILEEPPEGTIFILITNKKETLLPTIISRCIEVKFHPLPIDDAKNIIIHEAGVFVASEMAEFLAHFAEGSPGRAIEILKSEVLSRRGEILGMVEQMAPDEKYFYAGWKHESKDDIIEDVEIFIMYLRDIAIAKEGMIKYVVDKSIVDSLWYKMFERYSIDKIYMIIERLVALKKAVEGNINPKLAAQILPRELSGC</sequence>
<accession>A0A0F0CRL2</accession>
<dbReference type="GO" id="GO:0008408">
    <property type="term" value="F:3'-5' exonuclease activity"/>
    <property type="evidence" value="ECO:0007669"/>
    <property type="project" value="InterPro"/>
</dbReference>
<proteinExistence type="predicted"/>
<dbReference type="AlphaFoldDB" id="A0A0F0CRL2"/>
<reference evidence="1 2" key="1">
    <citation type="submission" date="2015-02" db="EMBL/GenBank/DDBJ databases">
        <title>Single-cell genomics of uncultivated deep-branching MTB reveals a conserved set of magnetosome genes.</title>
        <authorList>
            <person name="Kolinko S."/>
            <person name="Richter M."/>
            <person name="Glockner F.O."/>
            <person name="Brachmann A."/>
            <person name="Schuler D."/>
        </authorList>
    </citation>
    <scope>NUCLEOTIDE SEQUENCE [LARGE SCALE GENOMIC DNA]</scope>
    <source>
        <strain evidence="1">SKK-01</strain>
    </source>
</reference>
<gene>
    <name evidence="1" type="ORF">OMAG_002003</name>
</gene>
<dbReference type="EC" id="2.7.7.7" evidence="1"/>
<dbReference type="Proteomes" id="UP000033428">
    <property type="component" value="Unassembled WGS sequence"/>
</dbReference>
<dbReference type="InterPro" id="IPR004622">
    <property type="entry name" value="DNA_pol_HolB"/>
</dbReference>
<dbReference type="GO" id="GO:0003887">
    <property type="term" value="F:DNA-directed DNA polymerase activity"/>
    <property type="evidence" value="ECO:0007669"/>
    <property type="project" value="UniProtKB-EC"/>
</dbReference>
<evidence type="ECO:0000313" key="2">
    <source>
        <dbReference type="Proteomes" id="UP000033428"/>
    </source>
</evidence>
<dbReference type="GO" id="GO:0006261">
    <property type="term" value="P:DNA-templated DNA replication"/>
    <property type="evidence" value="ECO:0007669"/>
    <property type="project" value="TreeGrafter"/>
</dbReference>
<protein>
    <submittedName>
        <fullName evidence="1">DNA polymerase III delta prime subunit</fullName>
        <ecNumber evidence="1">2.7.7.7</ecNumber>
    </submittedName>
</protein>
<dbReference type="NCBIfam" id="TIGR00678">
    <property type="entry name" value="holB"/>
    <property type="match status" value="1"/>
</dbReference>
<dbReference type="InterPro" id="IPR050238">
    <property type="entry name" value="DNA_Rep/Repair_Clamp_Loader"/>
</dbReference>
<dbReference type="Gene3D" id="3.40.50.300">
    <property type="entry name" value="P-loop containing nucleotide triphosphate hydrolases"/>
    <property type="match status" value="1"/>
</dbReference>
<dbReference type="PANTHER" id="PTHR11669:SF8">
    <property type="entry name" value="DNA POLYMERASE III SUBUNIT DELTA"/>
    <property type="match status" value="1"/>
</dbReference>
<keyword evidence="1" id="KW-0548">Nucleotidyltransferase</keyword>
<keyword evidence="1" id="KW-0808">Transferase</keyword>